<proteinExistence type="predicted"/>
<dbReference type="EMBL" id="CAJEWN010000602">
    <property type="protein sequence ID" value="CAD2186724.1"/>
    <property type="molecule type" value="Genomic_DNA"/>
</dbReference>
<feature type="transmembrane region" description="Helical" evidence="1">
    <location>
        <begin position="88"/>
        <end position="107"/>
    </location>
</feature>
<evidence type="ECO:0000313" key="3">
    <source>
        <dbReference type="Proteomes" id="UP000580250"/>
    </source>
</evidence>
<sequence>MNSKIDKNENKEKFDSDVYFKFKKELLNIDKNIKSFYKLKEAIEIVISEEIREDDDEMHKEFRGRLGAQILLSVYNAKEVTKEIANSMLINLAGSGLISTILDVFVWPPLLAIVAISCPPLYIPLSVILYSGKRSRIRTTHQYGQIICHLKELNERSRMTLKSMGGLNSELRYRGSKRSKISIKYY</sequence>
<feature type="transmembrane region" description="Helical" evidence="1">
    <location>
        <begin position="113"/>
        <end position="132"/>
    </location>
</feature>
<name>A0A6V7WIA9_MELEN</name>
<comment type="caution">
    <text evidence="2">The sequence shown here is derived from an EMBL/GenBank/DDBJ whole genome shotgun (WGS) entry which is preliminary data.</text>
</comment>
<accession>A0A6V7WIA9</accession>
<organism evidence="2 3">
    <name type="scientific">Meloidogyne enterolobii</name>
    <name type="common">Root-knot nematode worm</name>
    <name type="synonym">Meloidogyne mayaguensis</name>
    <dbReference type="NCBI Taxonomy" id="390850"/>
    <lineage>
        <taxon>Eukaryota</taxon>
        <taxon>Metazoa</taxon>
        <taxon>Ecdysozoa</taxon>
        <taxon>Nematoda</taxon>
        <taxon>Chromadorea</taxon>
        <taxon>Rhabditida</taxon>
        <taxon>Tylenchina</taxon>
        <taxon>Tylenchomorpha</taxon>
        <taxon>Tylenchoidea</taxon>
        <taxon>Meloidogynidae</taxon>
        <taxon>Meloidogyninae</taxon>
        <taxon>Meloidogyne</taxon>
    </lineage>
</organism>
<evidence type="ECO:0000313" key="2">
    <source>
        <dbReference type="EMBL" id="CAD2186724.1"/>
    </source>
</evidence>
<evidence type="ECO:0000256" key="1">
    <source>
        <dbReference type="SAM" id="Phobius"/>
    </source>
</evidence>
<keyword evidence="1" id="KW-0472">Membrane</keyword>
<keyword evidence="1" id="KW-1133">Transmembrane helix</keyword>
<dbReference type="Proteomes" id="UP000580250">
    <property type="component" value="Unassembled WGS sequence"/>
</dbReference>
<gene>
    <name evidence="2" type="ORF">MENT_LOCUS39244</name>
</gene>
<keyword evidence="1" id="KW-0812">Transmembrane</keyword>
<reference evidence="2 3" key="1">
    <citation type="submission" date="2020-08" db="EMBL/GenBank/DDBJ databases">
        <authorList>
            <person name="Koutsovoulos G."/>
            <person name="Danchin GJ E."/>
        </authorList>
    </citation>
    <scope>NUCLEOTIDE SEQUENCE [LARGE SCALE GENOMIC DNA]</scope>
</reference>
<dbReference type="AlphaFoldDB" id="A0A6V7WIA9"/>
<protein>
    <submittedName>
        <fullName evidence="2">Uncharacterized protein</fullName>
    </submittedName>
</protein>